<organism evidence="1 2">
    <name type="scientific">Rubidibacter lacunae KORDI 51-2</name>
    <dbReference type="NCBI Taxonomy" id="582515"/>
    <lineage>
        <taxon>Bacteria</taxon>
        <taxon>Bacillati</taxon>
        <taxon>Cyanobacteriota</taxon>
        <taxon>Cyanophyceae</taxon>
        <taxon>Oscillatoriophycideae</taxon>
        <taxon>Chroococcales</taxon>
        <taxon>Aphanothecaceae</taxon>
        <taxon>Rubidibacter</taxon>
    </lineage>
</organism>
<dbReference type="AlphaFoldDB" id="U5DNV2"/>
<dbReference type="InParanoid" id="U5DNV2"/>
<reference evidence="1 2" key="1">
    <citation type="submission" date="2013-05" db="EMBL/GenBank/DDBJ databases">
        <title>Draft genome sequence of Rubidibacter lacunae KORDI 51-2.</title>
        <authorList>
            <person name="Choi D.H."/>
            <person name="Noh J.H."/>
            <person name="Kwon K.-K."/>
            <person name="Lee J.-H."/>
            <person name="Ryu J.-Y."/>
        </authorList>
    </citation>
    <scope>NUCLEOTIDE SEQUENCE [LARGE SCALE GENOMIC DNA]</scope>
    <source>
        <strain evidence="1 2">KORDI 51-2</strain>
    </source>
</reference>
<sequence length="222" mass="25003">MLPHFSAKLVRGGGRSYFVTDRGDRVPSVTTILNATKPEADRAALRAWRQRVGATEAQRISTTASRRGTGTHKQIQRYLLGQSVDCSDAVLPYWESVRSVLDELDRVQLVEGFVAHAGYGYGGRVDCIASFDGVPCVCEWKTADTPRGNVERLRDAPLQLAAYSVAANEIYRDYGLEVYHALVAVALPDRPAELFWFDTDALGQHWDAWDRRLQQYWELVER</sequence>
<accession>U5DNV2</accession>
<dbReference type="GO" id="GO:0008297">
    <property type="term" value="F:single-stranded DNA exodeoxyribonuclease activity"/>
    <property type="evidence" value="ECO:0007669"/>
    <property type="project" value="TreeGrafter"/>
</dbReference>
<dbReference type="PATRIC" id="fig|582515.4.peg.960"/>
<dbReference type="PANTHER" id="PTHR31340:SF3">
    <property type="entry name" value="MITOCHONDRIAL GENOME MAINTENANCE EXONUCLEASE 1"/>
    <property type="match status" value="1"/>
</dbReference>
<comment type="caution">
    <text evidence="1">The sequence shown here is derived from an EMBL/GenBank/DDBJ whole genome shotgun (WGS) entry which is preliminary data.</text>
</comment>
<evidence type="ECO:0008006" key="3">
    <source>
        <dbReference type="Google" id="ProtNLM"/>
    </source>
</evidence>
<dbReference type="RefSeq" id="WP_022605002.1">
    <property type="nucleotide sequence ID" value="NZ_ASSJ01000017.1"/>
</dbReference>
<dbReference type="STRING" id="582515.KR51_00008570"/>
<dbReference type="OrthoDB" id="420529at2"/>
<name>U5DNV2_9CHRO</name>
<gene>
    <name evidence="1" type="ORF">KR51_00008570</name>
</gene>
<keyword evidence="2" id="KW-1185">Reference proteome</keyword>
<dbReference type="Proteomes" id="UP000016960">
    <property type="component" value="Unassembled WGS sequence"/>
</dbReference>
<evidence type="ECO:0000313" key="2">
    <source>
        <dbReference type="Proteomes" id="UP000016960"/>
    </source>
</evidence>
<dbReference type="PANTHER" id="PTHR31340">
    <property type="entry name" value="MITOCHONDRIAL GENOME MAINTENANCE EXONUCLEASE 1"/>
    <property type="match status" value="1"/>
</dbReference>
<evidence type="ECO:0000313" key="1">
    <source>
        <dbReference type="EMBL" id="ERN42537.1"/>
    </source>
</evidence>
<dbReference type="eggNOG" id="COG1074">
    <property type="taxonomic scope" value="Bacteria"/>
</dbReference>
<protein>
    <recommendedName>
        <fullName evidence="3">Exonuclease</fullName>
    </recommendedName>
</protein>
<dbReference type="EMBL" id="ASSJ01000017">
    <property type="protein sequence ID" value="ERN42537.1"/>
    <property type="molecule type" value="Genomic_DNA"/>
</dbReference>
<proteinExistence type="predicted"/>